<keyword evidence="3" id="KW-1185">Reference proteome</keyword>
<dbReference type="OrthoDB" id="7876059at2"/>
<dbReference type="AlphaFoldDB" id="A0A2T4JV59"/>
<dbReference type="Proteomes" id="UP000241010">
    <property type="component" value="Unassembled WGS sequence"/>
</dbReference>
<keyword evidence="1" id="KW-0732">Signal</keyword>
<dbReference type="EMBL" id="PZKG01000038">
    <property type="protein sequence ID" value="PTE21808.1"/>
    <property type="molecule type" value="Genomic_DNA"/>
</dbReference>
<proteinExistence type="predicted"/>
<comment type="caution">
    <text evidence="2">The sequence shown here is derived from an EMBL/GenBank/DDBJ whole genome shotgun (WGS) entry which is preliminary data.</text>
</comment>
<name>A0A2T4JV59_9RHOB</name>
<dbReference type="RefSeq" id="WP_107663838.1">
    <property type="nucleotide sequence ID" value="NZ_PZKG01000038.1"/>
</dbReference>
<reference evidence="2 3" key="1">
    <citation type="submission" date="2018-03" db="EMBL/GenBank/DDBJ databases">
        <title>Cereibacter changlensis.</title>
        <authorList>
            <person name="Meyer T.E."/>
            <person name="Miller S."/>
            <person name="Lodha T."/>
            <person name="Gandham S."/>
            <person name="Chintalapati S."/>
            <person name="Chintalapati V.R."/>
        </authorList>
    </citation>
    <scope>NUCLEOTIDE SEQUENCE [LARGE SCALE GENOMIC DNA]</scope>
    <source>
        <strain evidence="2 3">JA139</strain>
    </source>
</reference>
<accession>A0A2T4JV59</accession>
<evidence type="ECO:0000313" key="2">
    <source>
        <dbReference type="EMBL" id="PTE21808.1"/>
    </source>
</evidence>
<evidence type="ECO:0000256" key="1">
    <source>
        <dbReference type="SAM" id="SignalP"/>
    </source>
</evidence>
<gene>
    <name evidence="2" type="ORF">C5F48_10375</name>
</gene>
<protein>
    <submittedName>
        <fullName evidence="2">Uncharacterized protein</fullName>
    </submittedName>
</protein>
<organism evidence="2 3">
    <name type="scientific">Cereibacter changlensis JA139</name>
    <dbReference type="NCBI Taxonomy" id="1188249"/>
    <lineage>
        <taxon>Bacteria</taxon>
        <taxon>Pseudomonadati</taxon>
        <taxon>Pseudomonadota</taxon>
        <taxon>Alphaproteobacteria</taxon>
        <taxon>Rhodobacterales</taxon>
        <taxon>Paracoccaceae</taxon>
        <taxon>Cereibacter</taxon>
    </lineage>
</organism>
<evidence type="ECO:0000313" key="3">
    <source>
        <dbReference type="Proteomes" id="UP000241010"/>
    </source>
</evidence>
<feature type="signal peptide" evidence="1">
    <location>
        <begin position="1"/>
        <end position="19"/>
    </location>
</feature>
<dbReference type="PROSITE" id="PS51257">
    <property type="entry name" value="PROKAR_LIPOPROTEIN"/>
    <property type="match status" value="1"/>
</dbReference>
<sequence>MRAAVLIGLVGAGALSACGAPQTGGPQPTAAAQLPVTLDGAAYLAELRPGAAGEMVTAVGARPTRGLTVAVTRSGAPLHYSDGAPAKTVAERACADSGRRFNPAAIGRVTGAGVWSFAGACA</sequence>
<feature type="chain" id="PRO_5015517704" evidence="1">
    <location>
        <begin position="20"/>
        <end position="122"/>
    </location>
</feature>